<dbReference type="RefSeq" id="WP_185661461.1">
    <property type="nucleotide sequence ID" value="NZ_CAWPOO010000013.1"/>
</dbReference>
<keyword evidence="1" id="KW-1133">Transmembrane helix</keyword>
<feature type="transmembrane region" description="Helical" evidence="1">
    <location>
        <begin position="55"/>
        <end position="75"/>
    </location>
</feature>
<keyword evidence="1" id="KW-0472">Membrane</keyword>
<organism evidence="2 3">
    <name type="scientific">Pelagicoccus albus</name>
    <dbReference type="NCBI Taxonomy" id="415222"/>
    <lineage>
        <taxon>Bacteria</taxon>
        <taxon>Pseudomonadati</taxon>
        <taxon>Verrucomicrobiota</taxon>
        <taxon>Opitutia</taxon>
        <taxon>Puniceicoccales</taxon>
        <taxon>Pelagicoccaceae</taxon>
        <taxon>Pelagicoccus</taxon>
    </lineage>
</organism>
<evidence type="ECO:0000313" key="2">
    <source>
        <dbReference type="EMBL" id="MBC2607585.1"/>
    </source>
</evidence>
<protein>
    <submittedName>
        <fullName evidence="2">Uncharacterized protein</fullName>
    </submittedName>
</protein>
<comment type="caution">
    <text evidence="2">The sequence shown here is derived from an EMBL/GenBank/DDBJ whole genome shotgun (WGS) entry which is preliminary data.</text>
</comment>
<dbReference type="EMBL" id="JACHVC010000013">
    <property type="protein sequence ID" value="MBC2607585.1"/>
    <property type="molecule type" value="Genomic_DNA"/>
</dbReference>
<feature type="transmembrane region" description="Helical" evidence="1">
    <location>
        <begin position="6"/>
        <end position="34"/>
    </location>
</feature>
<reference evidence="2 3" key="1">
    <citation type="submission" date="2020-07" db="EMBL/GenBank/DDBJ databases">
        <authorList>
            <person name="Feng X."/>
        </authorList>
    </citation>
    <scope>NUCLEOTIDE SEQUENCE [LARGE SCALE GENOMIC DNA]</scope>
    <source>
        <strain evidence="2 3">JCM23202</strain>
    </source>
</reference>
<proteinExistence type="predicted"/>
<accession>A0A7X1B8E7</accession>
<evidence type="ECO:0000256" key="1">
    <source>
        <dbReference type="SAM" id="Phobius"/>
    </source>
</evidence>
<sequence length="145" mass="15580">MSAYSLLVFGALSLLFSGVLGGLAGVLVGAALLLHGGVELWKRKVLIAERKVAAAKALAVNQCLLAVTVLVYLLWAALQIDSAEIASILQREPIKTILQAAPKDSVELMEQLLPTLLRGCYLIAALVTLFSCLGMAFLYRRSLKR</sequence>
<feature type="transmembrane region" description="Helical" evidence="1">
    <location>
        <begin position="116"/>
        <end position="139"/>
    </location>
</feature>
<name>A0A7X1B8E7_9BACT</name>
<dbReference type="Proteomes" id="UP000526501">
    <property type="component" value="Unassembled WGS sequence"/>
</dbReference>
<evidence type="ECO:0000313" key="3">
    <source>
        <dbReference type="Proteomes" id="UP000526501"/>
    </source>
</evidence>
<gene>
    <name evidence="2" type="ORF">H5P27_16150</name>
</gene>
<keyword evidence="3" id="KW-1185">Reference proteome</keyword>
<dbReference type="AlphaFoldDB" id="A0A7X1B8E7"/>
<keyword evidence="1" id="KW-0812">Transmembrane</keyword>